<dbReference type="GO" id="GO:0022857">
    <property type="term" value="F:transmembrane transporter activity"/>
    <property type="evidence" value="ECO:0007669"/>
    <property type="project" value="TreeGrafter"/>
</dbReference>
<evidence type="ECO:0000259" key="8">
    <source>
        <dbReference type="Pfam" id="PF02687"/>
    </source>
</evidence>
<accession>A0A6I2MAL0</accession>
<keyword evidence="2" id="KW-1003">Cell membrane</keyword>
<dbReference type="GO" id="GO:0005886">
    <property type="term" value="C:plasma membrane"/>
    <property type="evidence" value="ECO:0007669"/>
    <property type="project" value="UniProtKB-SubCell"/>
</dbReference>
<feature type="transmembrane region" description="Helical" evidence="7">
    <location>
        <begin position="357"/>
        <end position="386"/>
    </location>
</feature>
<evidence type="ECO:0000256" key="1">
    <source>
        <dbReference type="ARBA" id="ARBA00004651"/>
    </source>
</evidence>
<comment type="similarity">
    <text evidence="6">Belongs to the ABC-4 integral membrane protein family.</text>
</comment>
<dbReference type="AlphaFoldDB" id="A0A6I2MAL0"/>
<protein>
    <submittedName>
        <fullName evidence="10">FtsX-like permease family protein</fullName>
    </submittedName>
</protein>
<keyword evidence="11" id="KW-1185">Reference proteome</keyword>
<evidence type="ECO:0000256" key="5">
    <source>
        <dbReference type="ARBA" id="ARBA00023136"/>
    </source>
</evidence>
<evidence type="ECO:0000313" key="11">
    <source>
        <dbReference type="Proteomes" id="UP000441585"/>
    </source>
</evidence>
<feature type="domain" description="MacB-like periplasmic core" evidence="9">
    <location>
        <begin position="22"/>
        <end position="279"/>
    </location>
</feature>
<proteinExistence type="inferred from homology"/>
<dbReference type="EMBL" id="WKKF01000004">
    <property type="protein sequence ID" value="MRX55280.1"/>
    <property type="molecule type" value="Genomic_DNA"/>
</dbReference>
<sequence length="444" mass="48613">MKFKDQLNLVKRNMKKNRMRVFMTVLATTIGCAFLIVLASVGFGMQKSMQEELLSAQKLNEIQISGKETDGKYEETRVAQINELETMKNVAAVVRRSGVSPTAETAVKLSDRTASSANPILTNMEQELKGNLELEAGSIPENENEVIVGYHFGKALLTEGERKTQVEINQNPDSAQTPPEGYNGELIGKEIVFSMIEQVDGKPAEKSWKFKITGIAKEPARDYMEDASVYISEKWKPEMTAFAKTADGTSEFEMAEYDQVLVYTTSIDQVEGVTDALKEKDYLVYSITEELDNLNLFFNAFKAGLIFIGTVAVLIASIGIFNTMTMAVTERTQEIGIMKAIGAQPRIIRRIFLLESAFIGILGALLGVVISYVISLAANFAIPLILESVSEGSMDGVNFTFSSIPLSLVLIASSISVGVAVISGLRPAVKATNINVLSALRREL</sequence>
<feature type="transmembrane region" description="Helical" evidence="7">
    <location>
        <begin position="21"/>
        <end position="45"/>
    </location>
</feature>
<dbReference type="Proteomes" id="UP000441585">
    <property type="component" value="Unassembled WGS sequence"/>
</dbReference>
<dbReference type="PANTHER" id="PTHR30572:SF4">
    <property type="entry name" value="ABC TRANSPORTER PERMEASE YTRF"/>
    <property type="match status" value="1"/>
</dbReference>
<evidence type="ECO:0000256" key="3">
    <source>
        <dbReference type="ARBA" id="ARBA00022692"/>
    </source>
</evidence>
<evidence type="ECO:0000256" key="2">
    <source>
        <dbReference type="ARBA" id="ARBA00022475"/>
    </source>
</evidence>
<keyword evidence="3 7" id="KW-0812">Transmembrane</keyword>
<dbReference type="InterPro" id="IPR025857">
    <property type="entry name" value="MacB_PCD"/>
</dbReference>
<dbReference type="PROSITE" id="PS51257">
    <property type="entry name" value="PROKAR_LIPOPROTEIN"/>
    <property type="match status" value="1"/>
</dbReference>
<keyword evidence="4 7" id="KW-1133">Transmembrane helix</keyword>
<reference evidence="10 11" key="1">
    <citation type="submission" date="2019-11" db="EMBL/GenBank/DDBJ databases">
        <title>Bacillus idriensis genome.</title>
        <authorList>
            <person name="Konopka E.N."/>
            <person name="Newman J.D."/>
        </authorList>
    </citation>
    <scope>NUCLEOTIDE SEQUENCE [LARGE SCALE GENOMIC DNA]</scope>
    <source>
        <strain evidence="10 11">DSM 19097</strain>
    </source>
</reference>
<evidence type="ECO:0000259" key="9">
    <source>
        <dbReference type="Pfam" id="PF12704"/>
    </source>
</evidence>
<dbReference type="PANTHER" id="PTHR30572">
    <property type="entry name" value="MEMBRANE COMPONENT OF TRANSPORTER-RELATED"/>
    <property type="match status" value="1"/>
</dbReference>
<feature type="domain" description="ABC3 transporter permease C-terminal" evidence="8">
    <location>
        <begin position="306"/>
        <end position="435"/>
    </location>
</feature>
<evidence type="ECO:0000256" key="7">
    <source>
        <dbReference type="SAM" id="Phobius"/>
    </source>
</evidence>
<dbReference type="InterPro" id="IPR003838">
    <property type="entry name" value="ABC3_permease_C"/>
</dbReference>
<gene>
    <name evidence="10" type="ORF">GJU41_15055</name>
</gene>
<keyword evidence="5 7" id="KW-0472">Membrane</keyword>
<dbReference type="InterPro" id="IPR050250">
    <property type="entry name" value="Macrolide_Exporter_MacB"/>
</dbReference>
<comment type="subcellular location">
    <subcellularLocation>
        <location evidence="1">Cell membrane</location>
        <topology evidence="1">Multi-pass membrane protein</topology>
    </subcellularLocation>
</comment>
<evidence type="ECO:0000256" key="6">
    <source>
        <dbReference type="ARBA" id="ARBA00038076"/>
    </source>
</evidence>
<feature type="transmembrane region" description="Helical" evidence="7">
    <location>
        <begin position="406"/>
        <end position="425"/>
    </location>
</feature>
<feature type="transmembrane region" description="Helical" evidence="7">
    <location>
        <begin position="296"/>
        <end position="321"/>
    </location>
</feature>
<evidence type="ECO:0000256" key="4">
    <source>
        <dbReference type="ARBA" id="ARBA00022989"/>
    </source>
</evidence>
<evidence type="ECO:0000313" key="10">
    <source>
        <dbReference type="EMBL" id="MRX55280.1"/>
    </source>
</evidence>
<comment type="caution">
    <text evidence="10">The sequence shown here is derived from an EMBL/GenBank/DDBJ whole genome shotgun (WGS) entry which is preliminary data.</text>
</comment>
<organism evidence="10 11">
    <name type="scientific">Metabacillus idriensis</name>
    <dbReference type="NCBI Taxonomy" id="324768"/>
    <lineage>
        <taxon>Bacteria</taxon>
        <taxon>Bacillati</taxon>
        <taxon>Bacillota</taxon>
        <taxon>Bacilli</taxon>
        <taxon>Bacillales</taxon>
        <taxon>Bacillaceae</taxon>
        <taxon>Metabacillus</taxon>
    </lineage>
</organism>
<dbReference type="Pfam" id="PF02687">
    <property type="entry name" value="FtsX"/>
    <property type="match status" value="1"/>
</dbReference>
<name>A0A6I2MAL0_9BACI</name>
<dbReference type="Pfam" id="PF12704">
    <property type="entry name" value="MacB_PCD"/>
    <property type="match status" value="1"/>
</dbReference>